<feature type="region of interest" description="Disordered" evidence="1">
    <location>
        <begin position="353"/>
        <end position="376"/>
    </location>
</feature>
<organism evidence="2 3">
    <name type="scientific">Lentinus brumalis</name>
    <dbReference type="NCBI Taxonomy" id="2498619"/>
    <lineage>
        <taxon>Eukaryota</taxon>
        <taxon>Fungi</taxon>
        <taxon>Dikarya</taxon>
        <taxon>Basidiomycota</taxon>
        <taxon>Agaricomycotina</taxon>
        <taxon>Agaricomycetes</taxon>
        <taxon>Polyporales</taxon>
        <taxon>Polyporaceae</taxon>
        <taxon>Lentinus</taxon>
    </lineage>
</organism>
<name>A0A371DAX3_9APHY</name>
<keyword evidence="3" id="KW-1185">Reference proteome</keyword>
<feature type="compositionally biased region" description="Acidic residues" evidence="1">
    <location>
        <begin position="482"/>
        <end position="492"/>
    </location>
</feature>
<feature type="compositionally biased region" description="Pro residues" evidence="1">
    <location>
        <begin position="1"/>
        <end position="13"/>
    </location>
</feature>
<feature type="compositionally biased region" description="Polar residues" evidence="1">
    <location>
        <begin position="233"/>
        <end position="245"/>
    </location>
</feature>
<evidence type="ECO:0000313" key="3">
    <source>
        <dbReference type="Proteomes" id="UP000256964"/>
    </source>
</evidence>
<accession>A0A371DAX3</accession>
<feature type="region of interest" description="Disordered" evidence="1">
    <location>
        <begin position="284"/>
        <end position="326"/>
    </location>
</feature>
<feature type="compositionally biased region" description="Basic and acidic residues" evidence="1">
    <location>
        <begin position="357"/>
        <end position="373"/>
    </location>
</feature>
<feature type="region of interest" description="Disordered" evidence="1">
    <location>
        <begin position="222"/>
        <end position="245"/>
    </location>
</feature>
<feature type="compositionally biased region" description="Acidic residues" evidence="1">
    <location>
        <begin position="518"/>
        <end position="527"/>
    </location>
</feature>
<gene>
    <name evidence="2" type="ORF">OH76DRAFT_1482808</name>
</gene>
<feature type="region of interest" description="Disordered" evidence="1">
    <location>
        <begin position="691"/>
        <end position="730"/>
    </location>
</feature>
<feature type="compositionally biased region" description="Low complexity" evidence="1">
    <location>
        <begin position="222"/>
        <end position="232"/>
    </location>
</feature>
<reference evidence="2 3" key="1">
    <citation type="journal article" date="2018" name="Biotechnol. Biofuels">
        <title>Integrative visual omics of the white-rot fungus Polyporus brumalis exposes the biotechnological potential of its oxidative enzymes for delignifying raw plant biomass.</title>
        <authorList>
            <person name="Miyauchi S."/>
            <person name="Rancon A."/>
            <person name="Drula E."/>
            <person name="Hage H."/>
            <person name="Chaduli D."/>
            <person name="Favel A."/>
            <person name="Grisel S."/>
            <person name="Henrissat B."/>
            <person name="Herpoel-Gimbert I."/>
            <person name="Ruiz-Duenas F.J."/>
            <person name="Chevret D."/>
            <person name="Hainaut M."/>
            <person name="Lin J."/>
            <person name="Wang M."/>
            <person name="Pangilinan J."/>
            <person name="Lipzen A."/>
            <person name="Lesage-Meessen L."/>
            <person name="Navarro D."/>
            <person name="Riley R."/>
            <person name="Grigoriev I.V."/>
            <person name="Zhou S."/>
            <person name="Raouche S."/>
            <person name="Rosso M.N."/>
        </authorList>
    </citation>
    <scope>NUCLEOTIDE SEQUENCE [LARGE SCALE GENOMIC DNA]</scope>
    <source>
        <strain evidence="2 3">BRFM 1820</strain>
    </source>
</reference>
<feature type="region of interest" description="Disordered" evidence="1">
    <location>
        <begin position="402"/>
        <end position="585"/>
    </location>
</feature>
<dbReference type="OrthoDB" id="2758679at2759"/>
<feature type="compositionally biased region" description="Polar residues" evidence="1">
    <location>
        <begin position="417"/>
        <end position="428"/>
    </location>
</feature>
<evidence type="ECO:0000256" key="1">
    <source>
        <dbReference type="SAM" id="MobiDB-lite"/>
    </source>
</evidence>
<feature type="region of interest" description="Disordered" evidence="1">
    <location>
        <begin position="1"/>
        <end position="76"/>
    </location>
</feature>
<feature type="region of interest" description="Disordered" evidence="1">
    <location>
        <begin position="1029"/>
        <end position="1115"/>
    </location>
</feature>
<feature type="compositionally biased region" description="Basic and acidic residues" evidence="1">
    <location>
        <begin position="613"/>
        <end position="627"/>
    </location>
</feature>
<feature type="compositionally biased region" description="Acidic residues" evidence="1">
    <location>
        <begin position="716"/>
        <end position="725"/>
    </location>
</feature>
<dbReference type="Proteomes" id="UP000256964">
    <property type="component" value="Unassembled WGS sequence"/>
</dbReference>
<protein>
    <submittedName>
        <fullName evidence="2">Uncharacterized protein</fullName>
    </submittedName>
</protein>
<feature type="compositionally biased region" description="Basic and acidic residues" evidence="1">
    <location>
        <begin position="531"/>
        <end position="558"/>
    </location>
</feature>
<feature type="compositionally biased region" description="Basic and acidic residues" evidence="1">
    <location>
        <begin position="1049"/>
        <end position="1085"/>
    </location>
</feature>
<dbReference type="AlphaFoldDB" id="A0A371DAX3"/>
<feature type="compositionally biased region" description="Polar residues" evidence="1">
    <location>
        <begin position="34"/>
        <end position="46"/>
    </location>
</feature>
<sequence>MPSSLPQPAPASPAPTSLLQPDLLLRSSPLPAMPNSTDQFSQNSAPQYPPGLPRTPGGSVIFVEATPPPPAQNAADQLAHAEAVAAAANATPLVINDTFDGADPTPYPRCSLTPPLTQRPRAGQYLDESPLTRFFGNVNAEAGNEPQIFAHASAQANVFDPPAPASLVSSISQWGSSQTAAESLSSSPISVTFTASATTSQASLAPRTAPATAVEADLQAQATTATSDTASLSENTVPAGQLGGNMTVQGIPAQAREAAEDDGMDYFALFSPLPSFDPTHYMNTSLPGMPRDAEDRPPPPTPGQRQRPPMVNGRVSSSFSGGAPHAFYLGEHPNSPSPVVHSKNDKKRVWLGSPNAEELRRATRRQRPDDPVPVHESLQRLTVTGYDDCNPWRSGREEMARGDFNRVNDPGFAFNPVTVSTPTRTIHASSRDPPTQGAPPASSLRPARTHPAAPDVRVPSLQPPPAQPSRSLARQARPPPQDTDECREDEDVLERASVPPQQNNARHKGKGKARAEPDDLDENEEACDPPVPHREDWDEAEIREARYRSLQHAVDRRAGGAGSSHARAPSQSHGAGPSGYRDDAEMLAGPSELRDWGMRDAFTSGPRQLYSDAHSHRAEELPSDRSRGFSAFAPLPNTRAAQYMAEQEATRWNTNAPASTLRSPFSQIANVHRHPRTTPATSRRQQECLYGENVSPSPAPRMRGISRDRNPTPPGDEMEYEDGERGEDRWNNEEGELVPSALRETGGGMRLEPTDVPAGGFPIIYRDDPEAGLRGMATEWIREMWSDPPNTVVLLDVFNYRYSEDDAYNRRVEAGVRSAIEFITEEADFDVVPPEPEDGVSGRGRQLPTLWAIRGLTPEGVARALARRTWSFPFITFHTSPRTTSIPRWVMMLEGFLNDNERNIRSAILRVLDEPDMRRWIGSMAAANPEFAGWPEDRAVDGILRTLRIETMQLGNGNYVTNVYIRSPTRDLHEWRLWMADLRSRRYRSFANGTGRVRYIAACGGCRSVNHPMHLCPFPRVRGWNGPMQGHGVFGERAPDGGAGANGPRETRRNAPGGRQERYERQGERERERNRASPRRDERSFRSSGPSSRGRDNRGPRSGKGPGRGPGKKGY</sequence>
<dbReference type="EMBL" id="KZ857403">
    <property type="protein sequence ID" value="RDX49684.1"/>
    <property type="molecule type" value="Genomic_DNA"/>
</dbReference>
<proteinExistence type="predicted"/>
<evidence type="ECO:0000313" key="2">
    <source>
        <dbReference type="EMBL" id="RDX49684.1"/>
    </source>
</evidence>
<feature type="region of interest" description="Disordered" evidence="1">
    <location>
        <begin position="605"/>
        <end position="629"/>
    </location>
</feature>